<dbReference type="Proteomes" id="UP000422764">
    <property type="component" value="Chromosome"/>
</dbReference>
<evidence type="ECO:0008006" key="3">
    <source>
        <dbReference type="Google" id="ProtNLM"/>
    </source>
</evidence>
<organism evidence="1 2">
    <name type="scientific">Clostridium bovifaecis</name>
    <dbReference type="NCBI Taxonomy" id="2184719"/>
    <lineage>
        <taxon>Bacteria</taxon>
        <taxon>Bacillati</taxon>
        <taxon>Bacillota</taxon>
        <taxon>Clostridia</taxon>
        <taxon>Eubacteriales</taxon>
        <taxon>Clostridiaceae</taxon>
        <taxon>Clostridium</taxon>
    </lineage>
</organism>
<evidence type="ECO:0000313" key="2">
    <source>
        <dbReference type="Proteomes" id="UP000422764"/>
    </source>
</evidence>
<sequence length="250" mass="29466">MKKEELIRIRYFENEVKNKRAFLRNEFIAKSKNISDGEIKKISIGDLQLLFNLYDKYFFKNYFKENFRGKITFSLSKRMTRSAGKTIVPRINASLEEDKQKYEIRIGINFFFQYYELDREKLVAGAKTEDPLHALFMVFEHELIHFIEFYVFGDSSCKNKRFKETAMSTFSHKDVSHSLPTNREIIDKSLGIKIGDKVEFSYEGKIKNGIINRINKRATVMVLDKGGNYIDKYGNKYSKYYVPLKGLNKI</sequence>
<protein>
    <recommendedName>
        <fullName evidence="3">SprT-like family protein</fullName>
    </recommendedName>
</protein>
<dbReference type="AlphaFoldDB" id="A0A6I6EXA8"/>
<gene>
    <name evidence="1" type="ORF">GOM49_06995</name>
</gene>
<proteinExistence type="predicted"/>
<dbReference type="EMBL" id="CP046522">
    <property type="protein sequence ID" value="QGU94881.1"/>
    <property type="molecule type" value="Genomic_DNA"/>
</dbReference>
<accession>A0A6I6EXA8</accession>
<name>A0A6I6EXA8_9CLOT</name>
<evidence type="ECO:0000313" key="1">
    <source>
        <dbReference type="EMBL" id="QGU94881.1"/>
    </source>
</evidence>
<keyword evidence="2" id="KW-1185">Reference proteome</keyword>
<reference evidence="1 2" key="1">
    <citation type="submission" date="2019-12" db="EMBL/GenBank/DDBJ databases">
        <title>Genome sequenceing of Clostridium bovifaecis.</title>
        <authorList>
            <person name="Yao Y."/>
        </authorList>
    </citation>
    <scope>NUCLEOTIDE SEQUENCE [LARGE SCALE GENOMIC DNA]</scope>
    <source>
        <strain evidence="1 2">BXX</strain>
    </source>
</reference>